<dbReference type="Pfam" id="PF20038">
    <property type="entry name" value="HTH_59"/>
    <property type="match status" value="1"/>
</dbReference>
<evidence type="ECO:0000259" key="1">
    <source>
        <dbReference type="Pfam" id="PF20038"/>
    </source>
</evidence>
<dbReference type="EMBL" id="JRNT01000004">
    <property type="protein sequence ID" value="KGF48383.1"/>
    <property type="molecule type" value="Genomic_DNA"/>
</dbReference>
<feature type="domain" description="Helix-turn-helix" evidence="1">
    <location>
        <begin position="1"/>
        <end position="65"/>
    </location>
</feature>
<proteinExistence type="predicted"/>
<dbReference type="eggNOG" id="ENOG502ZV8U">
    <property type="taxonomic scope" value="Bacteria"/>
</dbReference>
<evidence type="ECO:0000313" key="2">
    <source>
        <dbReference type="EMBL" id="KGF48383.1"/>
    </source>
</evidence>
<protein>
    <recommendedName>
        <fullName evidence="1">Helix-turn-helix domain-containing protein</fullName>
    </recommendedName>
</protein>
<gene>
    <name evidence="2" type="ORF">HMPREF0872_00160</name>
</gene>
<dbReference type="InterPro" id="IPR045403">
    <property type="entry name" value="HTH_59_Firmicutes_type"/>
</dbReference>
<comment type="caution">
    <text evidence="2">The sequence shown here is derived from an EMBL/GenBank/DDBJ whole genome shotgun (WGS) entry which is preliminary data.</text>
</comment>
<accession>A0A096AMT3</accession>
<dbReference type="Proteomes" id="UP000029628">
    <property type="component" value="Unassembled WGS sequence"/>
</dbReference>
<reference evidence="2 3" key="1">
    <citation type="submission" date="2014-07" db="EMBL/GenBank/DDBJ databases">
        <authorList>
            <person name="McCorrison J."/>
            <person name="Sanka R."/>
            <person name="Torralba M."/>
            <person name="Gillis M."/>
            <person name="Haft D.H."/>
            <person name="Methe B."/>
            <person name="Sutton G."/>
            <person name="Nelson K.E."/>
        </authorList>
    </citation>
    <scope>NUCLEOTIDE SEQUENCE [LARGE SCALE GENOMIC DNA]</scope>
    <source>
        <strain evidence="2 3">DNF00314</strain>
    </source>
</reference>
<sequence>MNILDHVFTTAEASHLWGIHRDTLKKCCIGQKGLPPRFMADECKKSAGVWLVTRKGMERLYGKLEE</sequence>
<keyword evidence="3" id="KW-1185">Reference proteome</keyword>
<organism evidence="2 3">
    <name type="scientific">Veillonella montpellierensis DNF00314</name>
    <dbReference type="NCBI Taxonomy" id="1401067"/>
    <lineage>
        <taxon>Bacteria</taxon>
        <taxon>Bacillati</taxon>
        <taxon>Bacillota</taxon>
        <taxon>Negativicutes</taxon>
        <taxon>Veillonellales</taxon>
        <taxon>Veillonellaceae</taxon>
        <taxon>Veillonella</taxon>
    </lineage>
</organism>
<evidence type="ECO:0000313" key="3">
    <source>
        <dbReference type="Proteomes" id="UP000029628"/>
    </source>
</evidence>
<name>A0A096AMT3_9FIRM</name>
<dbReference type="RefSeq" id="WP_038150886.1">
    <property type="nucleotide sequence ID" value="NZ_JRNT01000004.1"/>
</dbReference>
<dbReference type="AlphaFoldDB" id="A0A096AMT3"/>